<feature type="compositionally biased region" description="Low complexity" evidence="1">
    <location>
        <begin position="149"/>
        <end position="162"/>
    </location>
</feature>
<feature type="region of interest" description="Disordered" evidence="1">
    <location>
        <begin position="256"/>
        <end position="280"/>
    </location>
</feature>
<reference evidence="2 3" key="1">
    <citation type="submission" date="2019-09" db="EMBL/GenBank/DDBJ databases">
        <authorList>
            <person name="Brejova B."/>
        </authorList>
    </citation>
    <scope>NUCLEOTIDE SEQUENCE [LARGE SCALE GENOMIC DNA]</scope>
</reference>
<protein>
    <submittedName>
        <fullName evidence="2">Uncharacterized protein</fullName>
    </submittedName>
</protein>
<evidence type="ECO:0000256" key="1">
    <source>
        <dbReference type="SAM" id="MobiDB-lite"/>
    </source>
</evidence>
<feature type="compositionally biased region" description="Basic residues" evidence="1">
    <location>
        <begin position="257"/>
        <end position="270"/>
    </location>
</feature>
<dbReference type="AlphaFoldDB" id="A0A5E8BUI6"/>
<gene>
    <name evidence="2" type="ORF">SAPINGB_P004448</name>
</gene>
<feature type="compositionally biased region" description="Polar residues" evidence="1">
    <location>
        <begin position="163"/>
        <end position="174"/>
    </location>
</feature>
<dbReference type="Proteomes" id="UP000398389">
    <property type="component" value="Unassembled WGS sequence"/>
</dbReference>
<organism evidence="2 3">
    <name type="scientific">Magnusiomyces paraingens</name>
    <dbReference type="NCBI Taxonomy" id="2606893"/>
    <lineage>
        <taxon>Eukaryota</taxon>
        <taxon>Fungi</taxon>
        <taxon>Dikarya</taxon>
        <taxon>Ascomycota</taxon>
        <taxon>Saccharomycotina</taxon>
        <taxon>Dipodascomycetes</taxon>
        <taxon>Dipodascales</taxon>
        <taxon>Dipodascaceae</taxon>
        <taxon>Magnusiomyces</taxon>
    </lineage>
</organism>
<dbReference type="RefSeq" id="XP_031855054.1">
    <property type="nucleotide sequence ID" value="XM_031999163.1"/>
</dbReference>
<evidence type="ECO:0000313" key="2">
    <source>
        <dbReference type="EMBL" id="VVT55142.1"/>
    </source>
</evidence>
<dbReference type="EMBL" id="CABVLU010000003">
    <property type="protein sequence ID" value="VVT55142.1"/>
    <property type="molecule type" value="Genomic_DNA"/>
</dbReference>
<proteinExistence type="predicted"/>
<accession>A0A5E8BUI6</accession>
<keyword evidence="3" id="KW-1185">Reference proteome</keyword>
<feature type="region of interest" description="Disordered" evidence="1">
    <location>
        <begin position="145"/>
        <end position="209"/>
    </location>
</feature>
<evidence type="ECO:0000313" key="3">
    <source>
        <dbReference type="Proteomes" id="UP000398389"/>
    </source>
</evidence>
<sequence>MNKPNHKVIMRRIFGPKRRPITGSKPVRYLFVRQNVHIHLNPRYIDPGSSGLLTSALVANVSEALATSFTSDMSGTFETQATIPPSNDFILEPEMVPLTPAASPPATTMDLVENDIIAIPETQVTETLTEILNSESQALTANTIVTTGNPNSQSANSINNNSKEPSSFKTSNDEPLNLQPPVSAEPPQEPSSKRNRENEDNTEAEEPNLLDIVLKEYRHLRKKAKKNKSNESSVTKLQQTMTGFSKIYLSAVLPKFKPTKRRSKAKKLKLKGLDKDQISQ</sequence>
<dbReference type="GeneID" id="43583263"/>
<feature type="compositionally biased region" description="Basic and acidic residues" evidence="1">
    <location>
        <begin position="271"/>
        <end position="280"/>
    </location>
</feature>
<name>A0A5E8BUI6_9ASCO</name>